<accession>A0A5F1YEV0</accession>
<evidence type="ECO:0000313" key="1">
    <source>
        <dbReference type="EMBL" id="TGK38295.1"/>
    </source>
</evidence>
<organism evidence="1 2">
    <name type="scientific">Leptospira gomenensis</name>
    <dbReference type="NCBI Taxonomy" id="2484974"/>
    <lineage>
        <taxon>Bacteria</taxon>
        <taxon>Pseudomonadati</taxon>
        <taxon>Spirochaetota</taxon>
        <taxon>Spirochaetia</taxon>
        <taxon>Leptospirales</taxon>
        <taxon>Leptospiraceae</taxon>
        <taxon>Leptospira</taxon>
    </lineage>
</organism>
<dbReference type="AlphaFoldDB" id="A0A5F1YEV0"/>
<comment type="caution">
    <text evidence="1">The sequence shown here is derived from an EMBL/GenBank/DDBJ whole genome shotgun (WGS) entry which is preliminary data.</text>
</comment>
<proteinExistence type="predicted"/>
<reference evidence="1" key="1">
    <citation type="journal article" date="2019" name="PLoS Negl. Trop. Dis.">
        <title>Revisiting the worldwide diversity of Leptospira species in the environment.</title>
        <authorList>
            <person name="Vincent A.T."/>
            <person name="Schiettekatte O."/>
            <person name="Bourhy P."/>
            <person name="Veyrier F.J."/>
            <person name="Picardeau M."/>
        </authorList>
    </citation>
    <scope>NUCLEOTIDE SEQUENCE [LARGE SCALE GENOMIC DNA]</scope>
    <source>
        <strain evidence="1">201800299</strain>
    </source>
</reference>
<sequence length="183" mass="21486">MDFKIENSQIALFFPKIPAIRKTLFSLEESLGDQFVKPFTLLQIPDEAFEEIPRIQAKTKLNHTLMNIAQSNISLVTNFDNGWESDWSKCREYLTKNFKLIYSIADCIGAKTLSYSGFSINVFIPFKDEKDALNHMNRVFFPNKDLNKLHEFTMRFVHKLQDKFFINYTYTSVIKYKANNPFI</sequence>
<feature type="non-terminal residue" evidence="1">
    <location>
        <position position="183"/>
    </location>
</feature>
<protein>
    <submittedName>
        <fullName evidence="1">Uncharacterized protein</fullName>
    </submittedName>
</protein>
<dbReference type="Proteomes" id="UP000298277">
    <property type="component" value="Unassembled WGS sequence"/>
</dbReference>
<gene>
    <name evidence="1" type="ORF">EHQ17_01180</name>
</gene>
<name>A0A5F1YEV0_9LEPT</name>
<keyword evidence="2" id="KW-1185">Reference proteome</keyword>
<evidence type="ECO:0000313" key="2">
    <source>
        <dbReference type="Proteomes" id="UP000298277"/>
    </source>
</evidence>
<dbReference type="RefSeq" id="WP_135736119.1">
    <property type="nucleotide sequence ID" value="NZ_RQFA01000010.1"/>
</dbReference>
<dbReference type="EMBL" id="RQFA01000010">
    <property type="protein sequence ID" value="TGK38295.1"/>
    <property type="molecule type" value="Genomic_DNA"/>
</dbReference>